<dbReference type="CDD" id="cd03032">
    <property type="entry name" value="ArsC_Spx"/>
    <property type="match status" value="1"/>
</dbReference>
<dbReference type="PANTHER" id="PTHR30041">
    <property type="entry name" value="ARSENATE REDUCTASE"/>
    <property type="match status" value="1"/>
</dbReference>
<keyword evidence="3" id="KW-1185">Reference proteome</keyword>
<comment type="caution">
    <text evidence="2">The sequence shown here is derived from an EMBL/GenBank/DDBJ whole genome shotgun (WGS) entry which is preliminary data.</text>
</comment>
<dbReference type="Gene3D" id="3.40.30.10">
    <property type="entry name" value="Glutaredoxin"/>
    <property type="match status" value="1"/>
</dbReference>
<dbReference type="InterPro" id="IPR006660">
    <property type="entry name" value="Arsenate_reductase-like"/>
</dbReference>
<comment type="similarity">
    <text evidence="1">Belongs to the ArsC family.</text>
</comment>
<protein>
    <submittedName>
        <fullName evidence="2">Transcriptional regulator Spx</fullName>
    </submittedName>
</protein>
<reference evidence="2 3" key="1">
    <citation type="journal article" date="2019" name="Int. J. Syst. Evol. Microbiol.">
        <title>The Global Catalogue of Microorganisms (GCM) 10K type strain sequencing project: providing services to taxonomists for standard genome sequencing and annotation.</title>
        <authorList>
            <consortium name="The Broad Institute Genomics Platform"/>
            <consortium name="The Broad Institute Genome Sequencing Center for Infectious Disease"/>
            <person name="Wu L."/>
            <person name="Ma J."/>
        </authorList>
    </citation>
    <scope>NUCLEOTIDE SEQUENCE [LARGE SCALE GENOMIC DNA]</scope>
    <source>
        <strain evidence="2 3">JCM 12389</strain>
    </source>
</reference>
<dbReference type="InterPro" id="IPR036249">
    <property type="entry name" value="Thioredoxin-like_sf"/>
</dbReference>
<evidence type="ECO:0000313" key="2">
    <source>
        <dbReference type="EMBL" id="GAA0497015.1"/>
    </source>
</evidence>
<evidence type="ECO:0000256" key="1">
    <source>
        <dbReference type="PROSITE-ProRule" id="PRU01282"/>
    </source>
</evidence>
<gene>
    <name evidence="2" type="primary">spx</name>
    <name evidence="2" type="ORF">GCM10008986_24980</name>
</gene>
<dbReference type="NCBIfam" id="NF002459">
    <property type="entry name" value="PRK01655.1"/>
    <property type="match status" value="1"/>
</dbReference>
<evidence type="ECO:0000313" key="3">
    <source>
        <dbReference type="Proteomes" id="UP001500880"/>
    </source>
</evidence>
<accession>A0ABN1BFW3</accession>
<dbReference type="SUPFAM" id="SSF52833">
    <property type="entry name" value="Thioredoxin-like"/>
    <property type="match status" value="1"/>
</dbReference>
<dbReference type="RefSeq" id="WP_343841632.1">
    <property type="nucleotide sequence ID" value="NZ_BAAADO010000005.1"/>
</dbReference>
<dbReference type="Proteomes" id="UP001500880">
    <property type="component" value="Unassembled WGS sequence"/>
</dbReference>
<dbReference type="EMBL" id="BAAADO010000005">
    <property type="protein sequence ID" value="GAA0497015.1"/>
    <property type="molecule type" value="Genomic_DNA"/>
</dbReference>
<organism evidence="2 3">
    <name type="scientific">Salinibacillus aidingensis</name>
    <dbReference type="NCBI Taxonomy" id="237684"/>
    <lineage>
        <taxon>Bacteria</taxon>
        <taxon>Bacillati</taxon>
        <taxon>Bacillota</taxon>
        <taxon>Bacilli</taxon>
        <taxon>Bacillales</taxon>
        <taxon>Bacillaceae</taxon>
        <taxon>Salinibacillus</taxon>
    </lineage>
</organism>
<dbReference type="PANTHER" id="PTHR30041:SF7">
    <property type="entry name" value="GLOBAL TRANSCRIPTIONAL REGULATOR SPX"/>
    <property type="match status" value="1"/>
</dbReference>
<proteinExistence type="inferred from homology"/>
<dbReference type="InterPro" id="IPR006504">
    <property type="entry name" value="Tscrpt_reg_Spx/MgsR"/>
</dbReference>
<sequence>MTVTIYGIGCKSTRKARKWLEQNEIAFVERNILHKPLTVSEIHNILRMSEDGTDGIMATRSKAYKDLNLNLDELSLQELIELIHRQPKLLKSPIIVDEKRLQAGYSDEGIRQFLPRNSRLNWRMSRLNLLNVNPTN</sequence>
<dbReference type="Pfam" id="PF03960">
    <property type="entry name" value="ArsC"/>
    <property type="match status" value="1"/>
</dbReference>
<dbReference type="NCBIfam" id="TIGR01617">
    <property type="entry name" value="arsC_related"/>
    <property type="match status" value="1"/>
</dbReference>
<dbReference type="PROSITE" id="PS51353">
    <property type="entry name" value="ARSC"/>
    <property type="match status" value="1"/>
</dbReference>
<name>A0ABN1BFW3_9BACI</name>